<gene>
    <name evidence="2" type="ORF">ROLI_016470</name>
</gene>
<name>A0ABZ2BTC4_9RHOB</name>
<feature type="transmembrane region" description="Helical" evidence="1">
    <location>
        <begin position="6"/>
        <end position="26"/>
    </location>
</feature>
<reference evidence="2 3" key="1">
    <citation type="submission" date="2015-07" db="EMBL/GenBank/DDBJ databases">
        <authorList>
            <person name="Voget S."/>
            <person name="Dogs M."/>
            <person name="Brinkhoff T.H."/>
            <person name="Daniel R."/>
        </authorList>
    </citation>
    <scope>NUCLEOTIDE SEQUENCE [LARGE SCALE GENOMIC DNA]</scope>
    <source>
        <strain evidence="2 3">B14</strain>
    </source>
</reference>
<proteinExistence type="predicted"/>
<keyword evidence="3" id="KW-1185">Reference proteome</keyword>
<keyword evidence="1" id="KW-0472">Membrane</keyword>
<dbReference type="RefSeq" id="WP_187428897.1">
    <property type="nucleotide sequence ID" value="NZ_CP143423.1"/>
</dbReference>
<protein>
    <submittedName>
        <fullName evidence="2">Uncharacterized protein</fullName>
    </submittedName>
</protein>
<evidence type="ECO:0000313" key="3">
    <source>
        <dbReference type="Proteomes" id="UP001318682"/>
    </source>
</evidence>
<keyword evidence="1" id="KW-0812">Transmembrane</keyword>
<dbReference type="EMBL" id="CP143423">
    <property type="protein sequence ID" value="WVX48566.1"/>
    <property type="molecule type" value="Genomic_DNA"/>
</dbReference>
<sequence>MIAEIVQALSIAGVGSLVTLLIQGWLDRRQKKFDRHLEEKREAFVGLVGAMKDVHQKRNEQNLAGLAYWRMRCDLVASSYVRKAIAERLDSDGTRPELHEQLVEALRRDMGLVK</sequence>
<accession>A0ABZ2BTC4</accession>
<reference evidence="3" key="2">
    <citation type="submission" date="2024-01" db="EMBL/GenBank/DDBJ databases">
        <title>Roseobacter fucihabitans sp. nov., isolated from the brown alga Fucus spiralis.</title>
        <authorList>
            <person name="Hahnke S."/>
            <person name="Berger M."/>
            <person name="Schlingloff A."/>
            <person name="Athale I."/>
            <person name="Neumann-Schaal M."/>
            <person name="Adenaya A."/>
            <person name="Poehlein A."/>
            <person name="Daniel R."/>
            <person name="Pertersen J."/>
            <person name="Brinkhoff T."/>
        </authorList>
    </citation>
    <scope>NUCLEOTIDE SEQUENCE [LARGE SCALE GENOMIC DNA]</scope>
    <source>
        <strain evidence="3">B14</strain>
    </source>
</reference>
<dbReference type="Proteomes" id="UP001318682">
    <property type="component" value="Chromosome"/>
</dbReference>
<evidence type="ECO:0000256" key="1">
    <source>
        <dbReference type="SAM" id="Phobius"/>
    </source>
</evidence>
<organism evidence="2 3">
    <name type="scientific">Roseobacter fucihabitans</name>
    <dbReference type="NCBI Taxonomy" id="1537242"/>
    <lineage>
        <taxon>Bacteria</taxon>
        <taxon>Pseudomonadati</taxon>
        <taxon>Pseudomonadota</taxon>
        <taxon>Alphaproteobacteria</taxon>
        <taxon>Rhodobacterales</taxon>
        <taxon>Roseobacteraceae</taxon>
        <taxon>Roseobacter</taxon>
    </lineage>
</organism>
<evidence type="ECO:0000313" key="2">
    <source>
        <dbReference type="EMBL" id="WVX48566.1"/>
    </source>
</evidence>
<keyword evidence="1" id="KW-1133">Transmembrane helix</keyword>